<evidence type="ECO:0000256" key="2">
    <source>
        <dbReference type="ARBA" id="ARBA00022618"/>
    </source>
</evidence>
<protein>
    <recommendedName>
        <fullName evidence="6">Cyclin N-terminal domain-containing protein</fullName>
    </recommendedName>
</protein>
<dbReference type="Gene3D" id="1.10.472.10">
    <property type="entry name" value="Cyclin-like"/>
    <property type="match status" value="2"/>
</dbReference>
<dbReference type="PROSITE" id="PS00292">
    <property type="entry name" value="CYCLINS"/>
    <property type="match status" value="1"/>
</dbReference>
<dbReference type="InterPro" id="IPR046965">
    <property type="entry name" value="Cyclin_A/B-like"/>
</dbReference>
<reference evidence="7" key="1">
    <citation type="submission" date="2007-04" db="EMBL/GenBank/DDBJ databases">
        <authorList>
            <consortium name="The Broad Institute Genome Sequencing Platform"/>
            <person name="Birren B."/>
            <person name="Lander E."/>
            <person name="Galagan J."/>
            <person name="Nusbaum C."/>
            <person name="Devon K."/>
            <person name="Ma L.-J."/>
            <person name="Jaffe D."/>
            <person name="Butler J."/>
            <person name="Alvarez P."/>
            <person name="Gnerre S."/>
            <person name="Grabherr M."/>
            <person name="Kleber M."/>
            <person name="Mauceli E."/>
            <person name="Brockman W."/>
            <person name="MacCallum I.A."/>
            <person name="Young S."/>
            <person name="LaButti K."/>
            <person name="DeCaprio D."/>
            <person name="Crawford M."/>
            <person name="Koehrsen M."/>
            <person name="Engels R."/>
            <person name="Montgomery P."/>
            <person name="Pearson M."/>
            <person name="Howarth C."/>
            <person name="Larson L."/>
            <person name="White J."/>
            <person name="O'Leary S."/>
            <person name="Kodira C."/>
            <person name="Zeng Q."/>
            <person name="Yandava C."/>
            <person name="Alvarado L."/>
            <person name="Kistler C."/>
            <person name="Shim W.-B."/>
            <person name="Kang S."/>
            <person name="Woloshuk C."/>
        </authorList>
    </citation>
    <scope>NUCLEOTIDE SEQUENCE</scope>
    <source>
        <strain evidence="7">4287</strain>
    </source>
</reference>
<dbReference type="PANTHER" id="PTHR10177">
    <property type="entry name" value="CYCLINS"/>
    <property type="match status" value="1"/>
</dbReference>
<dbReference type="Pfam" id="PF00134">
    <property type="entry name" value="Cyclin_N"/>
    <property type="match status" value="1"/>
</dbReference>
<dbReference type="GO" id="GO:0051726">
    <property type="term" value="P:regulation of cell cycle"/>
    <property type="evidence" value="ECO:0007669"/>
    <property type="project" value="UniProtKB-ARBA"/>
</dbReference>
<dbReference type="InterPro" id="IPR006671">
    <property type="entry name" value="Cyclin_N"/>
</dbReference>
<dbReference type="InterPro" id="IPR048258">
    <property type="entry name" value="Cyclins_cyclin-box"/>
</dbReference>
<dbReference type="InterPro" id="IPR039361">
    <property type="entry name" value="Cyclin"/>
</dbReference>
<dbReference type="KEGG" id="fox:FOXG_22323"/>
<dbReference type="GO" id="GO:0051301">
    <property type="term" value="P:cell division"/>
    <property type="evidence" value="ECO:0007669"/>
    <property type="project" value="UniProtKB-KW"/>
</dbReference>
<evidence type="ECO:0000256" key="1">
    <source>
        <dbReference type="ARBA" id="ARBA00008742"/>
    </source>
</evidence>
<dbReference type="Proteomes" id="UP000009097">
    <property type="component" value="Unassembled WGS sequence"/>
</dbReference>
<dbReference type="RefSeq" id="XP_018256697.1">
    <property type="nucleotide sequence ID" value="XM_018402726.1"/>
</dbReference>
<dbReference type="AlphaFoldDB" id="A0A0J9WUZ7"/>
<dbReference type="OrthoDB" id="5003985at2759"/>
<keyword evidence="4" id="KW-0131">Cell cycle</keyword>
<feature type="domain" description="Cyclin N-terminal" evidence="6">
    <location>
        <begin position="79"/>
        <end position="166"/>
    </location>
</feature>
<proteinExistence type="inferred from homology"/>
<dbReference type="VEuPathDB" id="FungiDB:FOXG_22323"/>
<evidence type="ECO:0000259" key="6">
    <source>
        <dbReference type="Pfam" id="PF00134"/>
    </source>
</evidence>
<evidence type="ECO:0000256" key="5">
    <source>
        <dbReference type="SAM" id="MobiDB-lite"/>
    </source>
</evidence>
<keyword evidence="3" id="KW-0195">Cyclin</keyword>
<dbReference type="FunFam" id="1.10.472.10:FF:000010">
    <property type="entry name" value="G1/S-specific cyclin Cln1"/>
    <property type="match status" value="1"/>
</dbReference>
<evidence type="ECO:0000313" key="8">
    <source>
        <dbReference type="Proteomes" id="UP000009097"/>
    </source>
</evidence>
<dbReference type="GO" id="GO:0016538">
    <property type="term" value="F:cyclin-dependent protein serine/threonine kinase regulator activity"/>
    <property type="evidence" value="ECO:0007669"/>
    <property type="project" value="InterPro"/>
</dbReference>
<sequence length="186" mass="21048">MKSRTDIHEQKSKERDKEMGEVKLVTVGSEAKESMIDFSEKSGNSLFSTAGSPVTNQEQVEASSSADILLWEEGDYLEDIMQHLAHMESVTLPSVSMIEKQIQITWQLRSSLIDFVVHSHQYFRLSSQVLFLSVNLIDRYCSRKQIGKEYYLLLGSAALWIASKYDGKAYQGKGFARPSAKEISEL</sequence>
<name>A0A0J9WUZ7_FUSO4</name>
<reference evidence="7" key="2">
    <citation type="journal article" date="2010" name="Nature">
        <title>Comparative genomics reveals mobile pathogenicity chromosomes in Fusarium.</title>
        <authorList>
            <person name="Ma L.J."/>
            <person name="van der Does H.C."/>
            <person name="Borkovich K.A."/>
            <person name="Coleman J.J."/>
            <person name="Daboussi M.J."/>
            <person name="Di Pietro A."/>
            <person name="Dufresne M."/>
            <person name="Freitag M."/>
            <person name="Grabherr M."/>
            <person name="Henrissat B."/>
            <person name="Houterman P.M."/>
            <person name="Kang S."/>
            <person name="Shim W.B."/>
            <person name="Woloshuk C."/>
            <person name="Xie X."/>
            <person name="Xu J.R."/>
            <person name="Antoniw J."/>
            <person name="Baker S.E."/>
            <person name="Bluhm B.H."/>
            <person name="Breakspear A."/>
            <person name="Brown D.W."/>
            <person name="Butchko R.A."/>
            <person name="Chapman S."/>
            <person name="Coulson R."/>
            <person name="Coutinho P.M."/>
            <person name="Danchin E.G."/>
            <person name="Diener A."/>
            <person name="Gale L.R."/>
            <person name="Gardiner D.M."/>
            <person name="Goff S."/>
            <person name="Hammond-Kosack K.E."/>
            <person name="Hilburn K."/>
            <person name="Hua-Van A."/>
            <person name="Jonkers W."/>
            <person name="Kazan K."/>
            <person name="Kodira C.D."/>
            <person name="Koehrsen M."/>
            <person name="Kumar L."/>
            <person name="Lee Y.H."/>
            <person name="Li L."/>
            <person name="Manners J.M."/>
            <person name="Miranda-Saavedra D."/>
            <person name="Mukherjee M."/>
            <person name="Park G."/>
            <person name="Park J."/>
            <person name="Park S.Y."/>
            <person name="Proctor R.H."/>
            <person name="Regev A."/>
            <person name="Ruiz-Roldan M.C."/>
            <person name="Sain D."/>
            <person name="Sakthikumar S."/>
            <person name="Sykes S."/>
            <person name="Schwartz D.C."/>
            <person name="Turgeon B.G."/>
            <person name="Wapinski I."/>
            <person name="Yoder O."/>
            <person name="Young S."/>
            <person name="Zeng Q."/>
            <person name="Zhou S."/>
            <person name="Galagan J."/>
            <person name="Cuomo C.A."/>
            <person name="Kistler H.C."/>
            <person name="Rep M."/>
        </authorList>
    </citation>
    <scope>NUCLEOTIDE SEQUENCE [LARGE SCALE GENOMIC DNA]</scope>
    <source>
        <strain evidence="7">4287</strain>
    </source>
</reference>
<organism evidence="7 8">
    <name type="scientific">Fusarium oxysporum f. sp. lycopersici (strain 4287 / CBS 123668 / FGSC 9935 / NRRL 34936)</name>
    <name type="common">Fusarium vascular wilt of tomato</name>
    <dbReference type="NCBI Taxonomy" id="426428"/>
    <lineage>
        <taxon>Eukaryota</taxon>
        <taxon>Fungi</taxon>
        <taxon>Dikarya</taxon>
        <taxon>Ascomycota</taxon>
        <taxon>Pezizomycotina</taxon>
        <taxon>Sordariomycetes</taxon>
        <taxon>Hypocreomycetidae</taxon>
        <taxon>Hypocreales</taxon>
        <taxon>Nectriaceae</taxon>
        <taxon>Fusarium</taxon>
        <taxon>Fusarium oxysporum species complex</taxon>
    </lineage>
</organism>
<dbReference type="GeneID" id="28963029"/>
<dbReference type="EMBL" id="DS231727">
    <property type="protein sequence ID" value="KNB18652.1"/>
    <property type="molecule type" value="Genomic_DNA"/>
</dbReference>
<evidence type="ECO:0000313" key="7">
    <source>
        <dbReference type="EMBL" id="KNB18652.1"/>
    </source>
</evidence>
<dbReference type="InterPro" id="IPR036915">
    <property type="entry name" value="Cyclin-like_sf"/>
</dbReference>
<dbReference type="GO" id="GO:0044772">
    <property type="term" value="P:mitotic cell cycle phase transition"/>
    <property type="evidence" value="ECO:0007669"/>
    <property type="project" value="InterPro"/>
</dbReference>
<dbReference type="GO" id="GO:0044843">
    <property type="term" value="P:cell cycle G1/S phase transition"/>
    <property type="evidence" value="ECO:0007669"/>
    <property type="project" value="UniProtKB-ARBA"/>
</dbReference>
<evidence type="ECO:0000256" key="4">
    <source>
        <dbReference type="ARBA" id="ARBA00023306"/>
    </source>
</evidence>
<keyword evidence="2" id="KW-0132">Cell division</keyword>
<comment type="similarity">
    <text evidence="1">Belongs to the cyclin family.</text>
</comment>
<gene>
    <name evidence="7" type="ORF">FOXG_22323</name>
</gene>
<dbReference type="PIRSF" id="PIRSF001771">
    <property type="entry name" value="Cyclin_A_B_D_E"/>
    <property type="match status" value="1"/>
</dbReference>
<dbReference type="SUPFAM" id="SSF47954">
    <property type="entry name" value="Cyclin-like"/>
    <property type="match status" value="1"/>
</dbReference>
<evidence type="ECO:0000256" key="3">
    <source>
        <dbReference type="ARBA" id="ARBA00023127"/>
    </source>
</evidence>
<accession>A0A0J9WUZ7</accession>
<feature type="region of interest" description="Disordered" evidence="5">
    <location>
        <begin position="1"/>
        <end position="20"/>
    </location>
</feature>